<dbReference type="RefSeq" id="WP_099478840.1">
    <property type="nucleotide sequence ID" value="NZ_CP016809.1"/>
</dbReference>
<dbReference type="EMBL" id="CP016809">
    <property type="protein sequence ID" value="ANY75179.1"/>
    <property type="molecule type" value="Genomic_DNA"/>
</dbReference>
<keyword evidence="1" id="KW-0812">Transmembrane</keyword>
<organism evidence="2">
    <name type="scientific">Paenibacillus ihbetae</name>
    <dbReference type="NCBI Taxonomy" id="1870820"/>
    <lineage>
        <taxon>Bacteria</taxon>
        <taxon>Bacillati</taxon>
        <taxon>Bacillota</taxon>
        <taxon>Bacilli</taxon>
        <taxon>Bacillales</taxon>
        <taxon>Paenibacillaceae</taxon>
        <taxon>Paenibacillus</taxon>
    </lineage>
</organism>
<keyword evidence="1" id="KW-0472">Membrane</keyword>
<sequence>MYTYKSFETIGAFTLLRPIFISILVVSLLLFFIIIFPKLKNKMVNGFTVLSLSAMSIFVSGQLLYNSGIIVDEIGLSGDPVSFYIFLAITGIGIINLILYFSTQGKPKK</sequence>
<dbReference type="AlphaFoldDB" id="A0A1B2E5E2"/>
<protein>
    <recommendedName>
        <fullName evidence="3">Group-specific protein</fullName>
    </recommendedName>
</protein>
<evidence type="ECO:0000256" key="1">
    <source>
        <dbReference type="SAM" id="Phobius"/>
    </source>
</evidence>
<gene>
    <name evidence="2" type="ORF">BBD41_22835</name>
</gene>
<proteinExistence type="predicted"/>
<evidence type="ECO:0000313" key="2">
    <source>
        <dbReference type="EMBL" id="ANY75179.1"/>
    </source>
</evidence>
<feature type="transmembrane region" description="Helical" evidence="1">
    <location>
        <begin position="43"/>
        <end position="61"/>
    </location>
</feature>
<evidence type="ECO:0008006" key="3">
    <source>
        <dbReference type="Google" id="ProtNLM"/>
    </source>
</evidence>
<reference evidence="2" key="1">
    <citation type="submission" date="2016-08" db="EMBL/GenBank/DDBJ databases">
        <title>Complete Genome Seqeunce of Paenibacillus sp. nov. IHBB 9852 from high altitute lake of Indian trans-Himalayas.</title>
        <authorList>
            <person name="Kiran S."/>
            <person name="Swarnkar M.K."/>
            <person name="Rana A."/>
            <person name="Tewari R."/>
            <person name="Gulati A."/>
        </authorList>
    </citation>
    <scope>NUCLEOTIDE SEQUENCE [LARGE SCALE GENOMIC DNA]</scope>
    <source>
        <strain evidence="2">IHBB 9852</strain>
    </source>
</reference>
<dbReference type="KEGG" id="pib:BBD41_22835"/>
<accession>A0A1B2E5E2</accession>
<name>A0A1B2E5E2_9BACL</name>
<feature type="transmembrane region" description="Helical" evidence="1">
    <location>
        <begin position="81"/>
        <end position="101"/>
    </location>
</feature>
<dbReference type="GeneID" id="48311125"/>
<keyword evidence="1" id="KW-1133">Transmembrane helix</keyword>
<feature type="transmembrane region" description="Helical" evidence="1">
    <location>
        <begin position="15"/>
        <end position="36"/>
    </location>
</feature>